<organism evidence="4 5">
    <name type="scientific">Vicia faba</name>
    <name type="common">Broad bean</name>
    <name type="synonym">Faba vulgaris</name>
    <dbReference type="NCBI Taxonomy" id="3906"/>
    <lineage>
        <taxon>Eukaryota</taxon>
        <taxon>Viridiplantae</taxon>
        <taxon>Streptophyta</taxon>
        <taxon>Embryophyta</taxon>
        <taxon>Tracheophyta</taxon>
        <taxon>Spermatophyta</taxon>
        <taxon>Magnoliopsida</taxon>
        <taxon>eudicotyledons</taxon>
        <taxon>Gunneridae</taxon>
        <taxon>Pentapetalae</taxon>
        <taxon>rosids</taxon>
        <taxon>fabids</taxon>
        <taxon>Fabales</taxon>
        <taxon>Fabaceae</taxon>
        <taxon>Papilionoideae</taxon>
        <taxon>50 kb inversion clade</taxon>
        <taxon>NPAAA clade</taxon>
        <taxon>Hologalegina</taxon>
        <taxon>IRL clade</taxon>
        <taxon>Fabeae</taxon>
        <taxon>Vicia</taxon>
    </lineage>
</organism>
<evidence type="ECO:0000313" key="5">
    <source>
        <dbReference type="Proteomes" id="UP001157006"/>
    </source>
</evidence>
<feature type="chain" id="PRO_5043628592" description="Retrotransposon gag domain-containing protein" evidence="2">
    <location>
        <begin position="27"/>
        <end position="334"/>
    </location>
</feature>
<dbReference type="EMBL" id="OX451741">
    <property type="protein sequence ID" value="CAI8618711.1"/>
    <property type="molecule type" value="Genomic_DNA"/>
</dbReference>
<feature type="signal peptide" evidence="2">
    <location>
        <begin position="1"/>
        <end position="26"/>
    </location>
</feature>
<gene>
    <name evidence="4" type="ORF">VFH_VI135960</name>
</gene>
<name>A0AAV1B8J2_VICFA</name>
<keyword evidence="5" id="KW-1185">Reference proteome</keyword>
<feature type="domain" description="Retrotransposon gag" evidence="3">
    <location>
        <begin position="161"/>
        <end position="252"/>
    </location>
</feature>
<evidence type="ECO:0000256" key="2">
    <source>
        <dbReference type="SAM" id="SignalP"/>
    </source>
</evidence>
<proteinExistence type="predicted"/>
<reference evidence="4 5" key="1">
    <citation type="submission" date="2023-01" db="EMBL/GenBank/DDBJ databases">
        <authorList>
            <person name="Kreplak J."/>
        </authorList>
    </citation>
    <scope>NUCLEOTIDE SEQUENCE [LARGE SCALE GENOMIC DNA]</scope>
</reference>
<keyword evidence="2" id="KW-0732">Signal</keyword>
<dbReference type="PANTHER" id="PTHR36896:SF2">
    <property type="entry name" value="OS01G0729500 PROTEIN"/>
    <property type="match status" value="1"/>
</dbReference>
<accession>A0AAV1B8J2</accession>
<dbReference type="AlphaFoldDB" id="A0AAV1B8J2"/>
<dbReference type="InterPro" id="IPR005162">
    <property type="entry name" value="Retrotrans_gag_dom"/>
</dbReference>
<dbReference type="Proteomes" id="UP001157006">
    <property type="component" value="Chromosome 6"/>
</dbReference>
<evidence type="ECO:0000313" key="4">
    <source>
        <dbReference type="EMBL" id="CAI8618711.1"/>
    </source>
</evidence>
<feature type="compositionally biased region" description="Basic and acidic residues" evidence="1">
    <location>
        <begin position="93"/>
        <end position="104"/>
    </location>
</feature>
<protein>
    <recommendedName>
        <fullName evidence="3">Retrotransposon gag domain-containing protein</fullName>
    </recommendedName>
</protein>
<evidence type="ECO:0000259" key="3">
    <source>
        <dbReference type="Pfam" id="PF03732"/>
    </source>
</evidence>
<evidence type="ECO:0000256" key="1">
    <source>
        <dbReference type="SAM" id="MobiDB-lite"/>
    </source>
</evidence>
<dbReference type="PANTHER" id="PTHR36896">
    <property type="entry name" value="OS01G0729500 PROTEIN"/>
    <property type="match status" value="1"/>
</dbReference>
<feature type="region of interest" description="Disordered" evidence="1">
    <location>
        <begin position="90"/>
        <end position="111"/>
    </location>
</feature>
<dbReference type="Pfam" id="PF03732">
    <property type="entry name" value="Retrotrans_gag"/>
    <property type="match status" value="1"/>
</dbReference>
<sequence>MVFSISNSLFCFIFLFFFQPFHAVVAEDASFRRPFSTHERPVVVNCRDLVLKSKCSQNSKCRWCTSQVLDDTCFAKSEALRLPHQVFSCSDSDAEKNNSSKSEAEATTSSSLYHHNPSELAFEDETIEKPIESSEKKYFCEKADSMDTTWIINSINTSSISQSHAATRKDIWLDVEERFAETNAQRIHQLWRTLSLLQQESKMTVTEYYNRFKRLADELSEEQSLLEWKCEAAKQTMQREEGSLVHQFLSGLDGYLYADIKRTILNIDPLPSLKETFNYVLREELRINADKIREVKQQTSSGFHSSKQKNSDDIRTECDDCETIGLQDGSDFFD</sequence>